<dbReference type="Pfam" id="PF23598">
    <property type="entry name" value="LRR_14"/>
    <property type="match status" value="1"/>
</dbReference>
<dbReference type="AlphaFoldDB" id="A0A1R3HVR6"/>
<evidence type="ECO:0000313" key="3">
    <source>
        <dbReference type="EMBL" id="OMO74432.1"/>
    </source>
</evidence>
<keyword evidence="4" id="KW-1185">Reference proteome</keyword>
<dbReference type="InterPro" id="IPR055414">
    <property type="entry name" value="LRR_R13L4/SHOC2-like"/>
</dbReference>
<dbReference type="PANTHER" id="PTHR15140:SF37">
    <property type="entry name" value="UBIQUITIN-LIKE DOMAIN-CONTAINING PROTEIN"/>
    <property type="match status" value="1"/>
</dbReference>
<evidence type="ECO:0000259" key="2">
    <source>
        <dbReference type="Pfam" id="PF23598"/>
    </source>
</evidence>
<gene>
    <name evidence="3" type="ORF">CCACVL1_16726</name>
</gene>
<comment type="caution">
    <text evidence="3">The sequence shown here is derived from an EMBL/GenBank/DDBJ whole genome shotgun (WGS) entry which is preliminary data.</text>
</comment>
<protein>
    <submittedName>
        <fullName evidence="3">Putative Disease resistance protein RPP13</fullName>
    </submittedName>
</protein>
<dbReference type="InterPro" id="IPR032675">
    <property type="entry name" value="LRR_dom_sf"/>
</dbReference>
<evidence type="ECO:0000313" key="4">
    <source>
        <dbReference type="Proteomes" id="UP000188268"/>
    </source>
</evidence>
<dbReference type="EMBL" id="AWWV01011107">
    <property type="protein sequence ID" value="OMO74432.1"/>
    <property type="molecule type" value="Genomic_DNA"/>
</dbReference>
<dbReference type="OrthoDB" id="1917524at2759"/>
<dbReference type="SUPFAM" id="SSF52058">
    <property type="entry name" value="L domain-like"/>
    <property type="match status" value="1"/>
</dbReference>
<proteinExistence type="predicted"/>
<dbReference type="PANTHER" id="PTHR15140">
    <property type="entry name" value="TUBULIN-SPECIFIC CHAPERONE E"/>
    <property type="match status" value="1"/>
</dbReference>
<dbReference type="STRING" id="210143.A0A1R3HVR6"/>
<name>A0A1R3HVR6_COCAP</name>
<dbReference type="Gramene" id="OMO74432">
    <property type="protein sequence ID" value="OMO74432"/>
    <property type="gene ID" value="CCACVL1_16726"/>
</dbReference>
<feature type="domain" description="Disease resistance R13L4/SHOC-2-like LRR" evidence="2">
    <location>
        <begin position="4"/>
        <end position="154"/>
    </location>
</feature>
<dbReference type="Proteomes" id="UP000188268">
    <property type="component" value="Unassembled WGS sequence"/>
</dbReference>
<dbReference type="OMA" id="ENCHEVT"/>
<reference evidence="3 4" key="1">
    <citation type="submission" date="2013-09" db="EMBL/GenBank/DDBJ databases">
        <title>Corchorus capsularis genome sequencing.</title>
        <authorList>
            <person name="Alam M."/>
            <person name="Haque M.S."/>
            <person name="Islam M.S."/>
            <person name="Emdad E.M."/>
            <person name="Islam M.M."/>
            <person name="Ahmed B."/>
            <person name="Halim A."/>
            <person name="Hossen Q.M.M."/>
            <person name="Hossain M.Z."/>
            <person name="Ahmed R."/>
            <person name="Khan M.M."/>
            <person name="Islam R."/>
            <person name="Rashid M.M."/>
            <person name="Khan S.A."/>
            <person name="Rahman M.S."/>
            <person name="Alam M."/>
        </authorList>
    </citation>
    <scope>NUCLEOTIDE SEQUENCE [LARGE SCALE GENOMIC DNA]</scope>
    <source>
        <strain evidence="4">cv. CVL-1</strain>
        <tissue evidence="3">Whole seedling</tissue>
    </source>
</reference>
<organism evidence="3 4">
    <name type="scientific">Corchorus capsularis</name>
    <name type="common">Jute</name>
    <dbReference type="NCBI Taxonomy" id="210143"/>
    <lineage>
        <taxon>Eukaryota</taxon>
        <taxon>Viridiplantae</taxon>
        <taxon>Streptophyta</taxon>
        <taxon>Embryophyta</taxon>
        <taxon>Tracheophyta</taxon>
        <taxon>Spermatophyta</taxon>
        <taxon>Magnoliopsida</taxon>
        <taxon>eudicotyledons</taxon>
        <taxon>Gunneridae</taxon>
        <taxon>Pentapetalae</taxon>
        <taxon>rosids</taxon>
        <taxon>malvids</taxon>
        <taxon>Malvales</taxon>
        <taxon>Malvaceae</taxon>
        <taxon>Grewioideae</taxon>
        <taxon>Apeibeae</taxon>
        <taxon>Corchorus</taxon>
    </lineage>
</organism>
<accession>A0A1R3HVR6</accession>
<dbReference type="Gene3D" id="3.80.10.10">
    <property type="entry name" value="Ribonuclease Inhibitor"/>
    <property type="match status" value="1"/>
</dbReference>
<keyword evidence="1" id="KW-0677">Repeat</keyword>
<sequence>MGRLRHLYLPRETSSGKSKFKLDNLRNLQTLINFNTEISKLPKPQHISSNIASICLSFSELHEDPLPTLEKFPKLRVLELSDQAFTGIVMVCSAQGFPRLVFLSITSLENLEELKVNEGAMPCLQNLTIARCRKLKMLPVELKFITTLKELKMEEMPKAIKDKLVEGGEDYYKVQHVPSVIFQNCDD</sequence>
<evidence type="ECO:0000256" key="1">
    <source>
        <dbReference type="ARBA" id="ARBA00022737"/>
    </source>
</evidence>